<accession>A0ABS3TAU9</accession>
<reference evidence="2 3" key="1">
    <citation type="submission" date="2021-03" db="EMBL/GenBank/DDBJ databases">
        <authorList>
            <person name="Kim M.K."/>
        </authorList>
    </citation>
    <scope>NUCLEOTIDE SEQUENCE [LARGE SCALE GENOMIC DNA]</scope>
    <source>
        <strain evidence="2 3">BT507</strain>
    </source>
</reference>
<keyword evidence="1" id="KW-1133">Transmembrane helix</keyword>
<gene>
    <name evidence="2" type="ORF">J4D97_08960</name>
</gene>
<keyword evidence="3" id="KW-1185">Reference proteome</keyword>
<feature type="transmembrane region" description="Helical" evidence="1">
    <location>
        <begin position="30"/>
        <end position="49"/>
    </location>
</feature>
<keyword evidence="1" id="KW-0812">Transmembrane</keyword>
<dbReference type="EMBL" id="JAGETX010000004">
    <property type="protein sequence ID" value="MBO3270776.1"/>
    <property type="molecule type" value="Genomic_DNA"/>
</dbReference>
<evidence type="ECO:0000313" key="2">
    <source>
        <dbReference type="EMBL" id="MBO3270776.1"/>
    </source>
</evidence>
<dbReference type="RefSeq" id="WP_208307293.1">
    <property type="nucleotide sequence ID" value="NZ_JAGETX010000004.1"/>
</dbReference>
<comment type="caution">
    <text evidence="2">The sequence shown here is derived from an EMBL/GenBank/DDBJ whole genome shotgun (WGS) entry which is preliminary data.</text>
</comment>
<proteinExistence type="predicted"/>
<organism evidence="2 3">
    <name type="scientific">Hymenobacter defluvii</name>
    <dbReference type="NCBI Taxonomy" id="2054411"/>
    <lineage>
        <taxon>Bacteria</taxon>
        <taxon>Pseudomonadati</taxon>
        <taxon>Bacteroidota</taxon>
        <taxon>Cytophagia</taxon>
        <taxon>Cytophagales</taxon>
        <taxon>Hymenobacteraceae</taxon>
        <taxon>Hymenobacter</taxon>
    </lineage>
</organism>
<keyword evidence="1" id="KW-0472">Membrane</keyword>
<protein>
    <submittedName>
        <fullName evidence="2">Uncharacterized protein</fullName>
    </submittedName>
</protein>
<dbReference type="Proteomes" id="UP000670527">
    <property type="component" value="Unassembled WGS sequence"/>
</dbReference>
<evidence type="ECO:0000313" key="3">
    <source>
        <dbReference type="Proteomes" id="UP000670527"/>
    </source>
</evidence>
<name>A0ABS3TAU9_9BACT</name>
<evidence type="ECO:0000256" key="1">
    <source>
        <dbReference type="SAM" id="Phobius"/>
    </source>
</evidence>
<sequence length="55" mass="6337">MLLTLALLALRLLGVPPFQYWSWWRLTAPLWVPFVSLLGLGTLIGFSRLRRPDVD</sequence>